<evidence type="ECO:0000313" key="2">
    <source>
        <dbReference type="Proteomes" id="UP000078551"/>
    </source>
</evidence>
<dbReference type="EMBL" id="CP013569">
    <property type="protein sequence ID" value="ANL87118.1"/>
    <property type="molecule type" value="Genomic_DNA"/>
</dbReference>
<geneLocation type="plasmid" evidence="1 2">
    <name>pRphaN771a</name>
</geneLocation>
<protein>
    <submittedName>
        <fullName evidence="1">Uncharacterized protein</fullName>
    </submittedName>
</protein>
<keyword evidence="1" id="KW-0614">Plasmid</keyword>
<proteinExistence type="predicted"/>
<name>A0ABN4QRF8_9HYPH</name>
<keyword evidence="2" id="KW-1185">Reference proteome</keyword>
<evidence type="ECO:0000313" key="1">
    <source>
        <dbReference type="EMBL" id="ANL87118.1"/>
    </source>
</evidence>
<accession>A0ABN4QRF8</accession>
<organism evidence="1 2">
    <name type="scientific">Rhizobium phaseoli</name>
    <dbReference type="NCBI Taxonomy" id="396"/>
    <lineage>
        <taxon>Bacteria</taxon>
        <taxon>Pseudomonadati</taxon>
        <taxon>Pseudomonadota</taxon>
        <taxon>Alphaproteobacteria</taxon>
        <taxon>Hyphomicrobiales</taxon>
        <taxon>Rhizobiaceae</taxon>
        <taxon>Rhizobium/Agrobacterium group</taxon>
        <taxon>Rhizobium</taxon>
    </lineage>
</organism>
<sequence>MSQVLHQMEIFRRVAANKAAIAAYEETRRIANKYTPPLRVSVGCHLKGWGTKLENQKALYEAAARAEAGQTLRISELGIFFYQVKAEDCEALRNPEKQRAAALKIKGELDAIRAPSKVQSVGRR</sequence>
<dbReference type="Proteomes" id="UP000078551">
    <property type="component" value="Plasmid pRphaN771a"/>
</dbReference>
<reference evidence="1 2" key="1">
    <citation type="submission" date="2015-11" db="EMBL/GenBank/DDBJ databases">
        <title>The limits of bacterial species coexistence and the symbiotic plasmid transference in sympatric Rhizobium populations.</title>
        <authorList>
            <person name="Perez-Carrascal O.M."/>
            <person name="VanInsberghe D."/>
            <person name="Juarez S."/>
            <person name="Polz M.F."/>
            <person name="Vinuesa P."/>
            <person name="Gonzalez V."/>
        </authorList>
    </citation>
    <scope>NUCLEOTIDE SEQUENCE [LARGE SCALE GENOMIC DNA]</scope>
    <source>
        <strain evidence="1 2">N771</strain>
        <plasmid evidence="1 2">pRphaN771a</plasmid>
    </source>
</reference>
<gene>
    <name evidence="1" type="ORF">AMC81_PA00097</name>
</gene>